<dbReference type="HAMAP" id="MF_00074">
    <property type="entry name" value="16SrRNA_methyltr_G"/>
    <property type="match status" value="1"/>
</dbReference>
<protein>
    <recommendedName>
        <fullName evidence="6">Ribosomal RNA small subunit methyltransferase G</fullName>
        <ecNumber evidence="6">2.1.1.-</ecNumber>
    </recommendedName>
    <alternativeName>
        <fullName evidence="6">16S rRNA 7-methylguanosine methyltransferase</fullName>
        <shortName evidence="6">16S rRNA m7G methyltransferase</shortName>
    </alternativeName>
</protein>
<dbReference type="PANTHER" id="PTHR31760">
    <property type="entry name" value="S-ADENOSYL-L-METHIONINE-DEPENDENT METHYLTRANSFERASES SUPERFAMILY PROTEIN"/>
    <property type="match status" value="1"/>
</dbReference>
<evidence type="ECO:0000256" key="6">
    <source>
        <dbReference type="HAMAP-Rule" id="MF_00074"/>
    </source>
</evidence>
<proteinExistence type="inferred from homology"/>
<dbReference type="OrthoDB" id="9808773at2"/>
<dbReference type="AlphaFoldDB" id="A0A3M0A259"/>
<dbReference type="Pfam" id="PF02527">
    <property type="entry name" value="GidB"/>
    <property type="match status" value="1"/>
</dbReference>
<keyword evidence="1 6" id="KW-0963">Cytoplasm</keyword>
<dbReference type="InterPro" id="IPR003682">
    <property type="entry name" value="rRNA_ssu_MeTfrase_G"/>
</dbReference>
<feature type="binding site" evidence="6">
    <location>
        <begin position="132"/>
        <end position="133"/>
    </location>
    <ligand>
        <name>S-adenosyl-L-methionine</name>
        <dbReference type="ChEBI" id="CHEBI:59789"/>
    </ligand>
</feature>
<comment type="function">
    <text evidence="6">Specifically methylates the N7 position of a guanine in 16S rRNA.</text>
</comment>
<feature type="binding site" evidence="6">
    <location>
        <position position="86"/>
    </location>
    <ligand>
        <name>S-adenosyl-L-methionine</name>
        <dbReference type="ChEBI" id="CHEBI:59789"/>
    </ligand>
</feature>
<feature type="binding site" evidence="6">
    <location>
        <position position="81"/>
    </location>
    <ligand>
        <name>S-adenosyl-L-methionine</name>
        <dbReference type="ChEBI" id="CHEBI:59789"/>
    </ligand>
</feature>
<dbReference type="EMBL" id="REFI01000005">
    <property type="protein sequence ID" value="RMA79073.1"/>
    <property type="molecule type" value="Genomic_DNA"/>
</dbReference>
<evidence type="ECO:0000256" key="3">
    <source>
        <dbReference type="ARBA" id="ARBA00022603"/>
    </source>
</evidence>
<keyword evidence="8" id="KW-1185">Reference proteome</keyword>
<comment type="caution">
    <text evidence="7">The sequence shown here is derived from an EMBL/GenBank/DDBJ whole genome shotgun (WGS) entry which is preliminary data.</text>
</comment>
<dbReference type="CDD" id="cd02440">
    <property type="entry name" value="AdoMet_MTases"/>
    <property type="match status" value="1"/>
</dbReference>
<dbReference type="PANTHER" id="PTHR31760:SF0">
    <property type="entry name" value="S-ADENOSYL-L-METHIONINE-DEPENDENT METHYLTRANSFERASES SUPERFAMILY PROTEIN"/>
    <property type="match status" value="1"/>
</dbReference>
<dbReference type="EC" id="2.1.1.-" evidence="6"/>
<gene>
    <name evidence="6" type="primary">rsmG</name>
    <name evidence="7" type="ORF">JN00_0120</name>
</gene>
<reference evidence="7 8" key="1">
    <citation type="submission" date="2018-10" db="EMBL/GenBank/DDBJ databases">
        <title>Genomic Encyclopedia of Archaeal and Bacterial Type Strains, Phase II (KMG-II): from individual species to whole genera.</title>
        <authorList>
            <person name="Goeker M."/>
        </authorList>
    </citation>
    <scope>NUCLEOTIDE SEQUENCE [LARGE SCALE GENOMIC DNA]</scope>
    <source>
        <strain evidence="7 8">ATCC 29870</strain>
    </source>
</reference>
<dbReference type="Proteomes" id="UP000267246">
    <property type="component" value="Unassembled WGS sequence"/>
</dbReference>
<dbReference type="SUPFAM" id="SSF53335">
    <property type="entry name" value="S-adenosyl-L-methionine-dependent methyltransferases"/>
    <property type="match status" value="1"/>
</dbReference>
<comment type="similarity">
    <text evidence="6">Belongs to the methyltransferase superfamily. RNA methyltransferase RsmG family.</text>
</comment>
<evidence type="ECO:0000313" key="8">
    <source>
        <dbReference type="Proteomes" id="UP000267246"/>
    </source>
</evidence>
<feature type="binding site" evidence="6">
    <location>
        <position position="147"/>
    </location>
    <ligand>
        <name>S-adenosyl-L-methionine</name>
        <dbReference type="ChEBI" id="CHEBI:59789"/>
    </ligand>
</feature>
<sequence length="231" mass="27025">MITSEQIKNNLKNYLPFLNNEALEKLEAYYFLIEEENQKYNLTGFKDEKLLNEGIIESILTFKFINENILNLSEKEVLDIGAGAGFPTVPYLLINPTFNLTIYEALNKRVNFLNLVKEKLNLKNLEIKHIRCEESKEINKFDFITARAVAELHVLMEISHHVAKIGATFCFLKSKNFLDEVLNSNFITKKLRANFTFFNLEKYFEKENILVTYTKESETPQGIPRKWNQIK</sequence>
<keyword evidence="3 6" id="KW-0489">Methyltransferase</keyword>
<comment type="caution">
    <text evidence="6">Lacks conserved residue(s) required for the propagation of feature annotation.</text>
</comment>
<evidence type="ECO:0000313" key="7">
    <source>
        <dbReference type="EMBL" id="RMA79073.1"/>
    </source>
</evidence>
<evidence type="ECO:0000256" key="2">
    <source>
        <dbReference type="ARBA" id="ARBA00022552"/>
    </source>
</evidence>
<dbReference type="Gene3D" id="3.40.50.150">
    <property type="entry name" value="Vaccinia Virus protein VP39"/>
    <property type="match status" value="1"/>
</dbReference>
<organism evidence="7 8">
    <name type="scientific">Metamycoplasma subdolum</name>
    <dbReference type="NCBI Taxonomy" id="92407"/>
    <lineage>
        <taxon>Bacteria</taxon>
        <taxon>Bacillati</taxon>
        <taxon>Mycoplasmatota</taxon>
        <taxon>Mycoplasmoidales</taxon>
        <taxon>Metamycoplasmataceae</taxon>
        <taxon>Metamycoplasma</taxon>
    </lineage>
</organism>
<evidence type="ECO:0000256" key="1">
    <source>
        <dbReference type="ARBA" id="ARBA00022490"/>
    </source>
</evidence>
<keyword evidence="2 6" id="KW-0698">rRNA processing</keyword>
<dbReference type="NCBIfam" id="TIGR00138">
    <property type="entry name" value="rsmG_gidB"/>
    <property type="match status" value="1"/>
</dbReference>
<evidence type="ECO:0000256" key="4">
    <source>
        <dbReference type="ARBA" id="ARBA00022679"/>
    </source>
</evidence>
<dbReference type="RefSeq" id="WP_121940613.1">
    <property type="nucleotide sequence ID" value="NZ_CP137846.1"/>
</dbReference>
<name>A0A3M0A259_9BACT</name>
<keyword evidence="4 6" id="KW-0808">Transferase</keyword>
<comment type="subcellular location">
    <subcellularLocation>
        <location evidence="6">Cytoplasm</location>
    </subcellularLocation>
</comment>
<keyword evidence="5 6" id="KW-0949">S-adenosyl-L-methionine</keyword>
<accession>A0A3M0A259</accession>
<evidence type="ECO:0000256" key="5">
    <source>
        <dbReference type="ARBA" id="ARBA00022691"/>
    </source>
</evidence>
<dbReference type="GO" id="GO:0070043">
    <property type="term" value="F:rRNA (guanine-N7-)-methyltransferase activity"/>
    <property type="evidence" value="ECO:0007669"/>
    <property type="project" value="UniProtKB-UniRule"/>
</dbReference>
<dbReference type="InterPro" id="IPR029063">
    <property type="entry name" value="SAM-dependent_MTases_sf"/>
</dbReference>
<dbReference type="GO" id="GO:0005829">
    <property type="term" value="C:cytosol"/>
    <property type="evidence" value="ECO:0007669"/>
    <property type="project" value="TreeGrafter"/>
</dbReference>
<dbReference type="PIRSF" id="PIRSF003078">
    <property type="entry name" value="GidB"/>
    <property type="match status" value="1"/>
</dbReference>